<proteinExistence type="predicted"/>
<dbReference type="Proteomes" id="UP000516437">
    <property type="component" value="Chromosome 2"/>
</dbReference>
<feature type="region of interest" description="Disordered" evidence="1">
    <location>
        <begin position="13"/>
        <end position="33"/>
    </location>
</feature>
<keyword evidence="3" id="KW-1185">Reference proteome</keyword>
<sequence>MAEDQHLYARMIGDKPSTTGQTCLPGMTGQDRQAPLSVEISRDAQYARVVHHPSQSLLHETECHQPLKLGPTTLNQSKSHRGPKKSFSSPSQGPKRSDMSYIVEALQLLTERSNTSSSVQSSLLATQQTMKLTLSKVLNDVATICKHLNVVGTQGASSMAGGVEDPDRSDSPWMTRTTNSLLARLLLIPF</sequence>
<name>A0A6A1WD19_9ROSI</name>
<feature type="region of interest" description="Disordered" evidence="1">
    <location>
        <begin position="60"/>
        <end position="96"/>
    </location>
</feature>
<dbReference type="EMBL" id="RXIC02000020">
    <property type="protein sequence ID" value="KAB1223145.1"/>
    <property type="molecule type" value="Genomic_DNA"/>
</dbReference>
<organism evidence="2 3">
    <name type="scientific">Morella rubra</name>
    <name type="common">Chinese bayberry</name>
    <dbReference type="NCBI Taxonomy" id="262757"/>
    <lineage>
        <taxon>Eukaryota</taxon>
        <taxon>Viridiplantae</taxon>
        <taxon>Streptophyta</taxon>
        <taxon>Embryophyta</taxon>
        <taxon>Tracheophyta</taxon>
        <taxon>Spermatophyta</taxon>
        <taxon>Magnoliopsida</taxon>
        <taxon>eudicotyledons</taxon>
        <taxon>Gunneridae</taxon>
        <taxon>Pentapetalae</taxon>
        <taxon>rosids</taxon>
        <taxon>fabids</taxon>
        <taxon>Fagales</taxon>
        <taxon>Myricaceae</taxon>
        <taxon>Morella</taxon>
    </lineage>
</organism>
<protein>
    <submittedName>
        <fullName evidence="2">Uncharacterized protein</fullName>
    </submittedName>
</protein>
<evidence type="ECO:0000313" key="3">
    <source>
        <dbReference type="Proteomes" id="UP000516437"/>
    </source>
</evidence>
<comment type="caution">
    <text evidence="2">The sequence shown here is derived from an EMBL/GenBank/DDBJ whole genome shotgun (WGS) entry which is preliminary data.</text>
</comment>
<dbReference type="AlphaFoldDB" id="A0A6A1WD19"/>
<reference evidence="2 3" key="1">
    <citation type="journal article" date="2019" name="Plant Biotechnol. J.">
        <title>The red bayberry genome and genetic basis of sex determination.</title>
        <authorList>
            <person name="Jia H.M."/>
            <person name="Jia H.J."/>
            <person name="Cai Q.L."/>
            <person name="Wang Y."/>
            <person name="Zhao H.B."/>
            <person name="Yang W.F."/>
            <person name="Wang G.Y."/>
            <person name="Li Y.H."/>
            <person name="Zhan D.L."/>
            <person name="Shen Y.T."/>
            <person name="Niu Q.F."/>
            <person name="Chang L."/>
            <person name="Qiu J."/>
            <person name="Zhao L."/>
            <person name="Xie H.B."/>
            <person name="Fu W.Y."/>
            <person name="Jin J."/>
            <person name="Li X.W."/>
            <person name="Jiao Y."/>
            <person name="Zhou C.C."/>
            <person name="Tu T."/>
            <person name="Chai C.Y."/>
            <person name="Gao J.L."/>
            <person name="Fan L.J."/>
            <person name="van de Weg E."/>
            <person name="Wang J.Y."/>
            <person name="Gao Z.S."/>
        </authorList>
    </citation>
    <scope>NUCLEOTIDE SEQUENCE [LARGE SCALE GENOMIC DNA]</scope>
    <source>
        <tissue evidence="2">Leaves</tissue>
    </source>
</reference>
<evidence type="ECO:0000313" key="2">
    <source>
        <dbReference type="EMBL" id="KAB1223145.1"/>
    </source>
</evidence>
<accession>A0A6A1WD19</accession>
<evidence type="ECO:0000256" key="1">
    <source>
        <dbReference type="SAM" id="MobiDB-lite"/>
    </source>
</evidence>
<gene>
    <name evidence="2" type="ORF">CJ030_MR2G016446</name>
</gene>